<name>A0A6H0KNW2_9BACE</name>
<feature type="modified residue" description="N6-(pyridoxal phosphate)lysine" evidence="3">
    <location>
        <position position="50"/>
    </location>
</feature>
<organism evidence="5 6">
    <name type="scientific">Bacteroides faecium</name>
    <dbReference type="NCBI Taxonomy" id="2715212"/>
    <lineage>
        <taxon>Bacteria</taxon>
        <taxon>Pseudomonadati</taxon>
        <taxon>Bacteroidota</taxon>
        <taxon>Bacteroidia</taxon>
        <taxon>Bacteroidales</taxon>
        <taxon>Bacteroidaceae</taxon>
        <taxon>Bacteroides</taxon>
    </lineage>
</organism>
<evidence type="ECO:0000259" key="4">
    <source>
        <dbReference type="Pfam" id="PF02784"/>
    </source>
</evidence>
<dbReference type="Proteomes" id="UP000501780">
    <property type="component" value="Chromosome"/>
</dbReference>
<dbReference type="InterPro" id="IPR022644">
    <property type="entry name" value="De-COase2_N"/>
</dbReference>
<dbReference type="SUPFAM" id="SSF50621">
    <property type="entry name" value="Alanine racemase C-terminal domain-like"/>
    <property type="match status" value="1"/>
</dbReference>
<sequence length="411" mass="45799">MNFVQLDKIARKHGTPYYLMDGGMFLANIKAFQEAFKPRYNRLIVGYSFKTNYVPALCKIAKEAGCYAEVVSEMEYVLAKRLGFEHIIFNGPIKKESVLITALKDKAVINLDSGYELGTVLKYKSEYPEEEVSVGLRLNIDLTDENGVSKVQCGLRVGRFGFSQTMMKGIVSLLRDNGIKIVSLHGHTSSSDRAVANYNLIVLQMLQVCECLELNDLQYFDVGGGFFGAAAKGIDVSNKPKYENYANCILGACLSNEWFKQVQPAIVIEPGVSVVANVFSYVSKIFQVKEIAKQKFLTTDGTVFDIKPTLHSSNLPHIFYTKECCNKTCIANLVGSTCMEKDVILKEVEVPEGIEYGDYVKIDGVGAYTIVLTPTFINFISPIIGVMDNDDKTFIVRRRQTIDDVVALYTL</sequence>
<dbReference type="GO" id="GO:0009089">
    <property type="term" value="P:lysine biosynthetic process via diaminopimelate"/>
    <property type="evidence" value="ECO:0007669"/>
    <property type="project" value="TreeGrafter"/>
</dbReference>
<dbReference type="SUPFAM" id="SSF51419">
    <property type="entry name" value="PLP-binding barrel"/>
    <property type="match status" value="1"/>
</dbReference>
<evidence type="ECO:0000313" key="6">
    <source>
        <dbReference type="Proteomes" id="UP000501780"/>
    </source>
</evidence>
<dbReference type="InterPro" id="IPR009006">
    <property type="entry name" value="Ala_racemase/Decarboxylase_C"/>
</dbReference>
<dbReference type="EMBL" id="CP050831">
    <property type="protein sequence ID" value="QIU95154.1"/>
    <property type="molecule type" value="Genomic_DNA"/>
</dbReference>
<dbReference type="PRINTS" id="PR01179">
    <property type="entry name" value="ODADCRBXLASE"/>
</dbReference>
<dbReference type="AlphaFoldDB" id="A0A6H0KNW2"/>
<accession>A0A6H0KNW2</accession>
<evidence type="ECO:0000256" key="1">
    <source>
        <dbReference type="ARBA" id="ARBA00001933"/>
    </source>
</evidence>
<keyword evidence="6" id="KW-1185">Reference proteome</keyword>
<feature type="domain" description="Orn/DAP/Arg decarboxylase 2 N-terminal" evidence="4">
    <location>
        <begin position="27"/>
        <end position="276"/>
    </location>
</feature>
<dbReference type="GO" id="GO:0008836">
    <property type="term" value="F:diaminopimelate decarboxylase activity"/>
    <property type="evidence" value="ECO:0007669"/>
    <property type="project" value="TreeGrafter"/>
</dbReference>
<dbReference type="Gene3D" id="2.40.37.10">
    <property type="entry name" value="Lyase, Ornithine Decarboxylase, Chain A, domain 1"/>
    <property type="match status" value="1"/>
</dbReference>
<reference evidence="5 6" key="1">
    <citation type="submission" date="2020-03" db="EMBL/GenBank/DDBJ databases">
        <title>Genomic analysis of Bacteroides faecium CBA7301.</title>
        <authorList>
            <person name="Kim J."/>
            <person name="Roh S.W."/>
        </authorList>
    </citation>
    <scope>NUCLEOTIDE SEQUENCE [LARGE SCALE GENOMIC DNA]</scope>
    <source>
        <strain evidence="5 6">CBA7301</strain>
    </source>
</reference>
<evidence type="ECO:0000313" key="5">
    <source>
        <dbReference type="EMBL" id="QIU95154.1"/>
    </source>
</evidence>
<dbReference type="PANTHER" id="PTHR43727">
    <property type="entry name" value="DIAMINOPIMELATE DECARBOXYLASE"/>
    <property type="match status" value="1"/>
</dbReference>
<proteinExistence type="predicted"/>
<dbReference type="PANTHER" id="PTHR43727:SF2">
    <property type="entry name" value="GROUP IV DECARBOXYLASE"/>
    <property type="match status" value="1"/>
</dbReference>
<dbReference type="RefSeq" id="WP_167963690.1">
    <property type="nucleotide sequence ID" value="NZ_CP050831.1"/>
</dbReference>
<gene>
    <name evidence="5" type="ORF">BacF7301_13830</name>
</gene>
<dbReference type="Pfam" id="PF02784">
    <property type="entry name" value="Orn_Arg_deC_N"/>
    <property type="match status" value="1"/>
</dbReference>
<feature type="active site" description="Proton donor" evidence="3">
    <location>
        <position position="338"/>
    </location>
</feature>
<evidence type="ECO:0000256" key="2">
    <source>
        <dbReference type="ARBA" id="ARBA00022898"/>
    </source>
</evidence>
<comment type="cofactor">
    <cofactor evidence="1 3">
        <name>pyridoxal 5'-phosphate</name>
        <dbReference type="ChEBI" id="CHEBI:597326"/>
    </cofactor>
</comment>
<protein>
    <recommendedName>
        <fullName evidence="4">Orn/DAP/Arg decarboxylase 2 N-terminal domain-containing protein</fullName>
    </recommendedName>
</protein>
<keyword evidence="2 3" id="KW-0663">Pyridoxal phosphate</keyword>
<evidence type="ECO:0000256" key="3">
    <source>
        <dbReference type="PIRSR" id="PIRSR600183-50"/>
    </source>
</evidence>
<dbReference type="KEGG" id="bfc:BacF7301_13830"/>
<dbReference type="InterPro" id="IPR029066">
    <property type="entry name" value="PLP-binding_barrel"/>
</dbReference>
<dbReference type="Gene3D" id="3.20.20.10">
    <property type="entry name" value="Alanine racemase"/>
    <property type="match status" value="1"/>
</dbReference>
<dbReference type="InterPro" id="IPR000183">
    <property type="entry name" value="Orn/DAP/Arg_de-COase"/>
</dbReference>